<evidence type="ECO:0000313" key="2">
    <source>
        <dbReference type="Proteomes" id="UP000475249"/>
    </source>
</evidence>
<dbReference type="RefSeq" id="WP_161436587.1">
    <property type="nucleotide sequence ID" value="NZ_WXYO01000007.1"/>
</dbReference>
<reference evidence="1 2" key="1">
    <citation type="submission" date="2020-01" db="EMBL/GenBank/DDBJ databases">
        <title>Bacteria diversity of Porities sp.</title>
        <authorList>
            <person name="Wang G."/>
        </authorList>
    </citation>
    <scope>NUCLEOTIDE SEQUENCE [LARGE SCALE GENOMIC DNA]</scope>
    <source>
        <strain evidence="1 2">R33</strain>
    </source>
</reference>
<evidence type="ECO:0000313" key="1">
    <source>
        <dbReference type="EMBL" id="NAS13551.1"/>
    </source>
</evidence>
<organism evidence="1 2">
    <name type="scientific">Poritiphilus flavus</name>
    <dbReference type="NCBI Taxonomy" id="2697053"/>
    <lineage>
        <taxon>Bacteria</taxon>
        <taxon>Pseudomonadati</taxon>
        <taxon>Bacteroidota</taxon>
        <taxon>Flavobacteriia</taxon>
        <taxon>Flavobacteriales</taxon>
        <taxon>Flavobacteriaceae</taxon>
        <taxon>Poritiphilus</taxon>
    </lineage>
</organism>
<protein>
    <submittedName>
        <fullName evidence="1">Uncharacterized protein</fullName>
    </submittedName>
</protein>
<gene>
    <name evidence="1" type="ORF">GTQ38_16180</name>
</gene>
<dbReference type="EMBL" id="WXYO01000007">
    <property type="protein sequence ID" value="NAS13551.1"/>
    <property type="molecule type" value="Genomic_DNA"/>
</dbReference>
<accession>A0A6L9EFT9</accession>
<name>A0A6L9EFT9_9FLAO</name>
<dbReference type="AlphaFoldDB" id="A0A6L9EFT9"/>
<keyword evidence="2" id="KW-1185">Reference proteome</keyword>
<sequence length="244" mass="28534">MKQTLLLIFIGCGISFAQDPQEYIVEQDSTKKNYRYALHWTDFSLPEEADVVGIHGSPYLDSRWREGTASLDGEWNITAPMRFNAERGVVEYLDTDNRRKEFKREPWIKVEINDKTYKVLTIIEEEKEKVAYFNPLMNTGLVKLYFRPEKKLVEIKATNSPWVSWVYCVNASSHYLVGSDGKPREITLNRKSLLNALSDQKEALEKYIDGYKLNLRKEADVIRLLKFYNNLSYYEIPVIEQAQL</sequence>
<dbReference type="Proteomes" id="UP000475249">
    <property type="component" value="Unassembled WGS sequence"/>
</dbReference>
<comment type="caution">
    <text evidence="1">The sequence shown here is derived from an EMBL/GenBank/DDBJ whole genome shotgun (WGS) entry which is preliminary data.</text>
</comment>
<proteinExistence type="predicted"/>